<organism evidence="4 5">
    <name type="scientific">Platanthera guangdongensis</name>
    <dbReference type="NCBI Taxonomy" id="2320717"/>
    <lineage>
        <taxon>Eukaryota</taxon>
        <taxon>Viridiplantae</taxon>
        <taxon>Streptophyta</taxon>
        <taxon>Embryophyta</taxon>
        <taxon>Tracheophyta</taxon>
        <taxon>Spermatophyta</taxon>
        <taxon>Magnoliopsida</taxon>
        <taxon>Liliopsida</taxon>
        <taxon>Asparagales</taxon>
        <taxon>Orchidaceae</taxon>
        <taxon>Orchidoideae</taxon>
        <taxon>Orchideae</taxon>
        <taxon>Orchidinae</taxon>
        <taxon>Platanthera</taxon>
    </lineage>
</organism>
<evidence type="ECO:0008006" key="6">
    <source>
        <dbReference type="Google" id="ProtNLM"/>
    </source>
</evidence>
<dbReference type="Proteomes" id="UP001412067">
    <property type="component" value="Unassembled WGS sequence"/>
</dbReference>
<evidence type="ECO:0000259" key="2">
    <source>
        <dbReference type="Pfam" id="PF04782"/>
    </source>
</evidence>
<evidence type="ECO:0000256" key="1">
    <source>
        <dbReference type="SAM" id="MobiDB-lite"/>
    </source>
</evidence>
<feature type="compositionally biased region" description="Acidic residues" evidence="1">
    <location>
        <begin position="159"/>
        <end position="169"/>
    </location>
</feature>
<dbReference type="EMBL" id="JBBWWR010000013">
    <property type="protein sequence ID" value="KAK8955914.1"/>
    <property type="molecule type" value="Genomic_DNA"/>
</dbReference>
<dbReference type="PANTHER" id="PTHR21450:SF7">
    <property type="entry name" value="DNA LIGASE (DUF630 AND DUF632)"/>
    <property type="match status" value="1"/>
</dbReference>
<evidence type="ECO:0000259" key="3">
    <source>
        <dbReference type="Pfam" id="PF04783"/>
    </source>
</evidence>
<dbReference type="InterPro" id="IPR006867">
    <property type="entry name" value="DUF632"/>
</dbReference>
<name>A0ABR2M0E3_9ASPA</name>
<evidence type="ECO:0000313" key="4">
    <source>
        <dbReference type="EMBL" id="KAK8955914.1"/>
    </source>
</evidence>
<dbReference type="PANTHER" id="PTHR21450">
    <property type="entry name" value="PROTEIN ALTERED PHOSPHATE STARVATION RESPONSE 1"/>
    <property type="match status" value="1"/>
</dbReference>
<sequence length="754" mass="84099">MGCTESKFENDESAARCKKRKQFIKCAFTARNAFAAAHSAYSMSLKNTGAALSDFAQGEVHDLYPSSSTVPLTSPAATSAAQTTLSSSSPAASVGTTASAVQPPVDNLPPPPPPLPADLSLAAPLQRAASMPGLPISNIRGKGSTRNVAIVEEGHPETITEDSEVDAVDDGSPAPVAPTTSSDSVPPKHLGAQPARPQPAPRHGNTWDYFNVFNTEHIPAPSLDQPEEEALHKEAETFANTVKYPSPSAPATVIPEKAVADPPPAPQLKTVIKPRQSSGSSHHHRSASSGGVSEGKRGKMMAAVPQSVSFLQIVNQLDDHFLKAYQSAHEVSKMLEATRLHYHSNFADNRGHIDHSEKILKVITWNRSIKGIQSEVDVKDDLDDEKWETHATVLDKMLAWEKKLYDEFKAGELMKVEYQRKIHLLNKQKKHGAPAESLEKIKATVSQLHTRYIVDMQSMDSTILEINSLRDHKLYPKLVELVGGMATMWETMHMQHSSQHKLVAGLRASDLSVAPRGTSEEHHDTTIQLWQVVREWQSQFQNLVTHQKEYIQALNNWLRLNLVPIESSLKESGSTPPRPINKPPIQDLLHAWHDHLEKLPDGIPKNAIYSFSEVINTIVILQEDELKLKERCEETKKEYLRKKRYFEDWHQKYVGRTTTSSTQEAKQRDGSEATTHKDLVEEKKFAVESLEIRLKSEEETYLRTCKQVREKSLGSIRNHLPELFRAMSDFSFACSEMYKQLRIITQTEKPIAAD</sequence>
<gene>
    <name evidence="4" type="ORF">KSP40_PGU014085</name>
</gene>
<feature type="compositionally biased region" description="Low complexity" evidence="1">
    <location>
        <begin position="81"/>
        <end position="105"/>
    </location>
</feature>
<keyword evidence="5" id="KW-1185">Reference proteome</keyword>
<protein>
    <recommendedName>
        <fullName evidence="6">Nitrate regulatory gene2 protein-like</fullName>
    </recommendedName>
</protein>
<accession>A0ABR2M0E3</accession>
<comment type="caution">
    <text evidence="4">The sequence shown here is derived from an EMBL/GenBank/DDBJ whole genome shotgun (WGS) entry which is preliminary data.</text>
</comment>
<feature type="domain" description="DUF630" evidence="3">
    <location>
        <begin position="1"/>
        <end position="59"/>
    </location>
</feature>
<proteinExistence type="predicted"/>
<dbReference type="InterPro" id="IPR006868">
    <property type="entry name" value="DUF630"/>
</dbReference>
<feature type="compositionally biased region" description="Pro residues" evidence="1">
    <location>
        <begin position="106"/>
        <end position="116"/>
    </location>
</feature>
<feature type="region of interest" description="Disordered" evidence="1">
    <location>
        <begin position="81"/>
        <end position="119"/>
    </location>
</feature>
<feature type="region of interest" description="Disordered" evidence="1">
    <location>
        <begin position="155"/>
        <end position="207"/>
    </location>
</feature>
<feature type="region of interest" description="Disordered" evidence="1">
    <location>
        <begin position="257"/>
        <end position="299"/>
    </location>
</feature>
<feature type="domain" description="DUF632" evidence="2">
    <location>
        <begin position="310"/>
        <end position="616"/>
    </location>
</feature>
<evidence type="ECO:0000313" key="5">
    <source>
        <dbReference type="Proteomes" id="UP001412067"/>
    </source>
</evidence>
<dbReference type="Pfam" id="PF04782">
    <property type="entry name" value="DUF632"/>
    <property type="match status" value="1"/>
</dbReference>
<dbReference type="Pfam" id="PF04783">
    <property type="entry name" value="DUF630"/>
    <property type="match status" value="1"/>
</dbReference>
<reference evidence="4 5" key="1">
    <citation type="journal article" date="2022" name="Nat. Plants">
        <title>Genomes of leafy and leafless Platanthera orchids illuminate the evolution of mycoheterotrophy.</title>
        <authorList>
            <person name="Li M.H."/>
            <person name="Liu K.W."/>
            <person name="Li Z."/>
            <person name="Lu H.C."/>
            <person name="Ye Q.L."/>
            <person name="Zhang D."/>
            <person name="Wang J.Y."/>
            <person name="Li Y.F."/>
            <person name="Zhong Z.M."/>
            <person name="Liu X."/>
            <person name="Yu X."/>
            <person name="Liu D.K."/>
            <person name="Tu X.D."/>
            <person name="Liu B."/>
            <person name="Hao Y."/>
            <person name="Liao X.Y."/>
            <person name="Jiang Y.T."/>
            <person name="Sun W.H."/>
            <person name="Chen J."/>
            <person name="Chen Y.Q."/>
            <person name="Ai Y."/>
            <person name="Zhai J.W."/>
            <person name="Wu S.S."/>
            <person name="Zhou Z."/>
            <person name="Hsiao Y.Y."/>
            <person name="Wu W.L."/>
            <person name="Chen Y.Y."/>
            <person name="Lin Y.F."/>
            <person name="Hsu J.L."/>
            <person name="Li C.Y."/>
            <person name="Wang Z.W."/>
            <person name="Zhao X."/>
            <person name="Zhong W.Y."/>
            <person name="Ma X.K."/>
            <person name="Ma L."/>
            <person name="Huang J."/>
            <person name="Chen G.Z."/>
            <person name="Huang M.Z."/>
            <person name="Huang L."/>
            <person name="Peng D.H."/>
            <person name="Luo Y.B."/>
            <person name="Zou S.Q."/>
            <person name="Chen S.P."/>
            <person name="Lan S."/>
            <person name="Tsai W.C."/>
            <person name="Van de Peer Y."/>
            <person name="Liu Z.J."/>
        </authorList>
    </citation>
    <scope>NUCLEOTIDE SEQUENCE [LARGE SCALE GENOMIC DNA]</scope>
    <source>
        <strain evidence="4">Lor288</strain>
    </source>
</reference>